<dbReference type="Proteomes" id="UP000283993">
    <property type="component" value="Unassembled WGS sequence"/>
</dbReference>
<evidence type="ECO:0000256" key="6">
    <source>
        <dbReference type="RuleBase" id="RU363076"/>
    </source>
</evidence>
<dbReference type="InterPro" id="IPR045214">
    <property type="entry name" value="Surf1/Surf4"/>
</dbReference>
<keyword evidence="8" id="KW-1185">Reference proteome</keyword>
<organism evidence="7 8">
    <name type="scientific">Salinisphaera orenii MK-B5</name>
    <dbReference type="NCBI Taxonomy" id="856730"/>
    <lineage>
        <taxon>Bacteria</taxon>
        <taxon>Pseudomonadati</taxon>
        <taxon>Pseudomonadota</taxon>
        <taxon>Gammaproteobacteria</taxon>
        <taxon>Salinisphaerales</taxon>
        <taxon>Salinisphaeraceae</taxon>
        <taxon>Salinisphaera</taxon>
    </lineage>
</organism>
<dbReference type="Pfam" id="PF02104">
    <property type="entry name" value="SURF1"/>
    <property type="match status" value="1"/>
</dbReference>
<keyword evidence="5 6" id="KW-0472">Membrane</keyword>
<dbReference type="EMBL" id="AYKH01000012">
    <property type="protein sequence ID" value="ROO27870.1"/>
    <property type="molecule type" value="Genomic_DNA"/>
</dbReference>
<accession>A0A423PQK1</accession>
<keyword evidence="6" id="KW-1003">Cell membrane</keyword>
<dbReference type="PROSITE" id="PS50895">
    <property type="entry name" value="SURF1"/>
    <property type="match status" value="1"/>
</dbReference>
<evidence type="ECO:0000256" key="2">
    <source>
        <dbReference type="ARBA" id="ARBA00007165"/>
    </source>
</evidence>
<dbReference type="CDD" id="cd06662">
    <property type="entry name" value="SURF1"/>
    <property type="match status" value="1"/>
</dbReference>
<protein>
    <recommendedName>
        <fullName evidence="6">SURF1-like protein</fullName>
    </recommendedName>
</protein>
<evidence type="ECO:0000313" key="7">
    <source>
        <dbReference type="EMBL" id="ROO27870.1"/>
    </source>
</evidence>
<comment type="similarity">
    <text evidence="2 6">Belongs to the SURF1 family.</text>
</comment>
<reference evidence="7 8" key="1">
    <citation type="submission" date="2013-10" db="EMBL/GenBank/DDBJ databases">
        <title>Salinisphaera orenii MK-B5 Genome Sequencing.</title>
        <authorList>
            <person name="Lai Q."/>
            <person name="Li C."/>
            <person name="Shao Z."/>
        </authorList>
    </citation>
    <scope>NUCLEOTIDE SEQUENCE [LARGE SCALE GENOMIC DNA]</scope>
    <source>
        <strain evidence="7 8">MK-B5</strain>
    </source>
</reference>
<evidence type="ECO:0000313" key="8">
    <source>
        <dbReference type="Proteomes" id="UP000283993"/>
    </source>
</evidence>
<comment type="caution">
    <text evidence="7">The sequence shown here is derived from an EMBL/GenBank/DDBJ whole genome shotgun (WGS) entry which is preliminary data.</text>
</comment>
<dbReference type="PANTHER" id="PTHR23427:SF2">
    <property type="entry name" value="SURFEIT LOCUS PROTEIN 1"/>
    <property type="match status" value="1"/>
</dbReference>
<keyword evidence="3 6" id="KW-0812">Transmembrane</keyword>
<evidence type="ECO:0000256" key="3">
    <source>
        <dbReference type="ARBA" id="ARBA00022692"/>
    </source>
</evidence>
<dbReference type="AlphaFoldDB" id="A0A423PQK1"/>
<sequence length="232" mass="25272">MLVLILVAGALCGLGVWQIDRGETKQAMLAQRAAASQSAPTPLARELGDDASARAAHGQHYTLTGRVDASHQLLFDNQVFEGRVGYRVWTPVVLEDGRRVLVDRGWVPLGPGGRSQPPDPEAPTGTVTFSGRWRDLPEAGMRLGDGGACEQRGWPRVLNYPTIAQVRCQYDGPVAAGLLLMAEDAPGGFARDWDSQLSRMPPVRHYGYATQWFAMALAVLAIFVIVNLKRVR</sequence>
<feature type="transmembrane region" description="Helical" evidence="6">
    <location>
        <begin position="206"/>
        <end position="228"/>
    </location>
</feature>
<evidence type="ECO:0000256" key="1">
    <source>
        <dbReference type="ARBA" id="ARBA00004370"/>
    </source>
</evidence>
<dbReference type="PANTHER" id="PTHR23427">
    <property type="entry name" value="SURFEIT LOCUS PROTEIN"/>
    <property type="match status" value="1"/>
</dbReference>
<name>A0A423PQK1_9GAMM</name>
<evidence type="ECO:0000256" key="5">
    <source>
        <dbReference type="ARBA" id="ARBA00023136"/>
    </source>
</evidence>
<comment type="caution">
    <text evidence="6">Lacks conserved residue(s) required for the propagation of feature annotation.</text>
</comment>
<dbReference type="GO" id="GO:0005886">
    <property type="term" value="C:plasma membrane"/>
    <property type="evidence" value="ECO:0007669"/>
    <property type="project" value="UniProtKB-SubCell"/>
</dbReference>
<gene>
    <name evidence="7" type="ORF">SAOR_08305</name>
</gene>
<evidence type="ECO:0000256" key="4">
    <source>
        <dbReference type="ARBA" id="ARBA00022989"/>
    </source>
</evidence>
<keyword evidence="4 6" id="KW-1133">Transmembrane helix</keyword>
<dbReference type="InterPro" id="IPR002994">
    <property type="entry name" value="Surf1/Shy1"/>
</dbReference>
<comment type="subcellular location">
    <subcellularLocation>
        <location evidence="6">Cell membrane</location>
        <topology evidence="6">Multi-pass membrane protein</topology>
    </subcellularLocation>
    <subcellularLocation>
        <location evidence="1">Membrane</location>
    </subcellularLocation>
</comment>
<proteinExistence type="inferred from homology"/>